<evidence type="ECO:0000256" key="1">
    <source>
        <dbReference type="ARBA" id="ARBA00022670"/>
    </source>
</evidence>
<dbReference type="PROSITE" id="PS51864">
    <property type="entry name" value="ASTACIN"/>
    <property type="match status" value="1"/>
</dbReference>
<comment type="cofactor">
    <cofactor evidence="6">
        <name>Zn(2+)</name>
        <dbReference type="ChEBI" id="CHEBI:29105"/>
    </cofactor>
    <text evidence="6">Binds 1 zinc ion per subunit.</text>
</comment>
<dbReference type="Pfam" id="PF01400">
    <property type="entry name" value="Astacin"/>
    <property type="match status" value="1"/>
</dbReference>
<feature type="binding site" evidence="6">
    <location>
        <position position="168"/>
    </location>
    <ligand>
        <name>Zn(2+)</name>
        <dbReference type="ChEBI" id="CHEBI:29105"/>
        <note>catalytic</note>
    </ligand>
</feature>
<dbReference type="STRING" id="45065.Lgee_1852"/>
<dbReference type="CDD" id="cd04280">
    <property type="entry name" value="ZnMc_astacin_like"/>
    <property type="match status" value="1"/>
</dbReference>
<keyword evidence="1 6" id="KW-0645">Protease</keyword>
<dbReference type="InterPro" id="IPR001506">
    <property type="entry name" value="Peptidase_M12A"/>
</dbReference>
<accession>A0A0W0TNM0</accession>
<dbReference type="Gene3D" id="3.40.390.10">
    <property type="entry name" value="Collagenase (Catalytic Domain)"/>
    <property type="match status" value="1"/>
</dbReference>
<dbReference type="InterPro" id="IPR006026">
    <property type="entry name" value="Peptidase_Metallo"/>
</dbReference>
<evidence type="ECO:0000256" key="4">
    <source>
        <dbReference type="ARBA" id="ARBA00022833"/>
    </source>
</evidence>
<organism evidence="7 8">
    <name type="scientific">Legionella geestiana</name>
    <dbReference type="NCBI Taxonomy" id="45065"/>
    <lineage>
        <taxon>Bacteria</taxon>
        <taxon>Pseudomonadati</taxon>
        <taxon>Pseudomonadota</taxon>
        <taxon>Gammaproteobacteria</taxon>
        <taxon>Legionellales</taxon>
        <taxon>Legionellaceae</taxon>
        <taxon>Legionella</taxon>
    </lineage>
</organism>
<dbReference type="PANTHER" id="PTHR10127:SF780">
    <property type="entry name" value="METALLOENDOPEPTIDASE"/>
    <property type="match status" value="1"/>
</dbReference>
<gene>
    <name evidence="7" type="ORF">Lgee_1852</name>
</gene>
<dbReference type="InterPro" id="IPR024079">
    <property type="entry name" value="MetalloPept_cat_dom_sf"/>
</dbReference>
<dbReference type="PATRIC" id="fig|45065.4.peg.2009"/>
<feature type="active site" evidence="6">
    <location>
        <position position="165"/>
    </location>
</feature>
<keyword evidence="4 6" id="KW-0862">Zinc</keyword>
<reference evidence="7 8" key="1">
    <citation type="submission" date="2015-11" db="EMBL/GenBank/DDBJ databases">
        <title>Genomic analysis of 38 Legionella species identifies large and diverse effector repertoires.</title>
        <authorList>
            <person name="Burstein D."/>
            <person name="Amaro F."/>
            <person name="Zusman T."/>
            <person name="Lifshitz Z."/>
            <person name="Cohen O."/>
            <person name="Gilbert J.A."/>
            <person name="Pupko T."/>
            <person name="Shuman H.A."/>
            <person name="Segal G."/>
        </authorList>
    </citation>
    <scope>NUCLEOTIDE SEQUENCE [LARGE SCALE GENOMIC DNA]</scope>
    <source>
        <strain evidence="7 8">ATCC 49504</strain>
    </source>
</reference>
<dbReference type="AlphaFoldDB" id="A0A0W0TNM0"/>
<dbReference type="Proteomes" id="UP000054785">
    <property type="component" value="Unassembled WGS sequence"/>
</dbReference>
<protein>
    <submittedName>
        <fullName evidence="7">Metalloproteinase-like protein</fullName>
    </submittedName>
</protein>
<keyword evidence="5 6" id="KW-0482">Metalloprotease</keyword>
<evidence type="ECO:0000256" key="2">
    <source>
        <dbReference type="ARBA" id="ARBA00022723"/>
    </source>
</evidence>
<feature type="binding site" evidence="6">
    <location>
        <position position="164"/>
    </location>
    <ligand>
        <name>Zn(2+)</name>
        <dbReference type="ChEBI" id="CHEBI:29105"/>
        <note>catalytic</note>
    </ligand>
</feature>
<proteinExistence type="predicted"/>
<evidence type="ECO:0000313" key="7">
    <source>
        <dbReference type="EMBL" id="KTC97191.1"/>
    </source>
</evidence>
<dbReference type="PRINTS" id="PR00480">
    <property type="entry name" value="ASTACIN"/>
</dbReference>
<name>A0A0W0TNM0_9GAMM</name>
<dbReference type="GO" id="GO:0008270">
    <property type="term" value="F:zinc ion binding"/>
    <property type="evidence" value="ECO:0007669"/>
    <property type="project" value="UniProtKB-UniRule"/>
</dbReference>
<dbReference type="OrthoDB" id="8455098at2"/>
<feature type="binding site" evidence="6">
    <location>
        <position position="174"/>
    </location>
    <ligand>
        <name>Zn(2+)</name>
        <dbReference type="ChEBI" id="CHEBI:29105"/>
        <note>catalytic</note>
    </ligand>
</feature>
<dbReference type="SMART" id="SM00235">
    <property type="entry name" value="ZnMc"/>
    <property type="match status" value="1"/>
</dbReference>
<keyword evidence="3 6" id="KW-0378">Hydrolase</keyword>
<keyword evidence="8" id="KW-1185">Reference proteome</keyword>
<comment type="caution">
    <text evidence="6">Lacks conserved residue(s) required for the propagation of feature annotation.</text>
</comment>
<dbReference type="GO" id="GO:0004222">
    <property type="term" value="F:metalloendopeptidase activity"/>
    <property type="evidence" value="ECO:0007669"/>
    <property type="project" value="UniProtKB-UniRule"/>
</dbReference>
<evidence type="ECO:0000313" key="8">
    <source>
        <dbReference type="Proteomes" id="UP000054785"/>
    </source>
</evidence>
<evidence type="ECO:0000256" key="3">
    <source>
        <dbReference type="ARBA" id="ARBA00022801"/>
    </source>
</evidence>
<dbReference type="EMBL" id="LNYC01000072">
    <property type="protein sequence ID" value="KTC97191.1"/>
    <property type="molecule type" value="Genomic_DNA"/>
</dbReference>
<comment type="caution">
    <text evidence="7">The sequence shown here is derived from an EMBL/GenBank/DDBJ whole genome shotgun (WGS) entry which is preliminary data.</text>
</comment>
<dbReference type="InterPro" id="IPR034035">
    <property type="entry name" value="Astacin-like_dom"/>
</dbReference>
<evidence type="ECO:0000256" key="5">
    <source>
        <dbReference type="ARBA" id="ARBA00023049"/>
    </source>
</evidence>
<sequence length="264" mass="29579">MAFTRPLASLLAAFVFTAQGMPLKTLYIEDATGNVRPITCTESHGFLIAENDILIHKIRHSSVNGAIITPKAGGGRWAHGVIPFTVDENLPFRNKHAIYNAIAHWQAHTTLEFVELTSANHDQYPDFIAFTPAGGTTCASFVGRQGGRQEIVLSPRCTTMNTVHEIGHALGLWHEQSRADRAQYIRIVWENITDEHRHNFEQQLTDGKDFGEYDYQSIMHYGPYSFSKNGEKTIIPLQDGIEIGQRERLSEKDIAAINAMYPEA</sequence>
<keyword evidence="2 6" id="KW-0479">Metal-binding</keyword>
<dbReference type="SUPFAM" id="SSF55486">
    <property type="entry name" value="Metalloproteases ('zincins'), catalytic domain"/>
    <property type="match status" value="1"/>
</dbReference>
<evidence type="ECO:0000256" key="6">
    <source>
        <dbReference type="PROSITE-ProRule" id="PRU01211"/>
    </source>
</evidence>
<dbReference type="RefSeq" id="WP_028385809.1">
    <property type="nucleotide sequence ID" value="NZ_CAAAHN010000002.1"/>
</dbReference>
<dbReference type="GO" id="GO:0006508">
    <property type="term" value="P:proteolysis"/>
    <property type="evidence" value="ECO:0007669"/>
    <property type="project" value="UniProtKB-KW"/>
</dbReference>
<dbReference type="PANTHER" id="PTHR10127">
    <property type="entry name" value="DISCOIDIN, CUB, EGF, LAMININ , AND ZINC METALLOPROTEASE DOMAIN CONTAINING"/>
    <property type="match status" value="1"/>
</dbReference>
<dbReference type="NCBIfam" id="NF045530">
    <property type="entry name" value="LegP"/>
    <property type="match status" value="1"/>
</dbReference>